<dbReference type="Pfam" id="PF05545">
    <property type="entry name" value="FixQ"/>
    <property type="match status" value="1"/>
</dbReference>
<comment type="caution">
    <text evidence="2">The sequence shown here is derived from an EMBL/GenBank/DDBJ whole genome shotgun (WGS) entry which is preliminary data.</text>
</comment>
<name>A0ABT2YGW9_9BURK</name>
<proteinExistence type="predicted"/>
<dbReference type="EMBL" id="JAJIRN010000006">
    <property type="protein sequence ID" value="MCV2369304.1"/>
    <property type="molecule type" value="Genomic_DNA"/>
</dbReference>
<evidence type="ECO:0000313" key="2">
    <source>
        <dbReference type="EMBL" id="MCV2369304.1"/>
    </source>
</evidence>
<dbReference type="CDD" id="cd01324">
    <property type="entry name" value="cbb3_Oxidase_CcoQ"/>
    <property type="match status" value="1"/>
</dbReference>
<evidence type="ECO:0000313" key="3">
    <source>
        <dbReference type="Proteomes" id="UP001209701"/>
    </source>
</evidence>
<accession>A0ABT2YGW9</accession>
<protein>
    <submittedName>
        <fullName evidence="2">CcoQ/FixQ family Cbb3-type cytochrome c oxidase assembly chaperone</fullName>
    </submittedName>
</protein>
<organism evidence="2 3">
    <name type="scientific">Roseateles oligotrophus</name>
    <dbReference type="NCBI Taxonomy" id="1769250"/>
    <lineage>
        <taxon>Bacteria</taxon>
        <taxon>Pseudomonadati</taxon>
        <taxon>Pseudomonadota</taxon>
        <taxon>Betaproteobacteria</taxon>
        <taxon>Burkholderiales</taxon>
        <taxon>Sphaerotilaceae</taxon>
        <taxon>Roseateles</taxon>
    </lineage>
</organism>
<evidence type="ECO:0000256" key="1">
    <source>
        <dbReference type="SAM" id="Phobius"/>
    </source>
</evidence>
<keyword evidence="3" id="KW-1185">Reference proteome</keyword>
<keyword evidence="1" id="KW-1133">Transmembrane helix</keyword>
<gene>
    <name evidence="2" type="ORF">LNV07_14560</name>
</gene>
<dbReference type="InterPro" id="IPR008621">
    <property type="entry name" value="Cbb3-typ_cyt_oxidase_comp"/>
</dbReference>
<reference evidence="2 3" key="1">
    <citation type="submission" date="2021-11" db="EMBL/GenBank/DDBJ databases">
        <authorList>
            <person name="Liang Q."/>
            <person name="Mou H."/>
            <person name="Liu Z."/>
        </authorList>
    </citation>
    <scope>NUCLEOTIDE SEQUENCE [LARGE SCALE GENOMIC DNA]</scope>
    <source>
        <strain evidence="2 3">CHU3</strain>
    </source>
</reference>
<keyword evidence="1" id="KW-0812">Transmembrane</keyword>
<sequence length="51" mass="5647">MDINILRAAVTVFSLLVFLCIVAWAYSSRNKSSFDEQAMLPLGDDVIGRAQ</sequence>
<feature type="transmembrane region" description="Helical" evidence="1">
    <location>
        <begin position="6"/>
        <end position="26"/>
    </location>
</feature>
<keyword evidence="1" id="KW-0472">Membrane</keyword>
<dbReference type="RefSeq" id="WP_263571891.1">
    <property type="nucleotide sequence ID" value="NZ_JAJIRN010000006.1"/>
</dbReference>
<dbReference type="Proteomes" id="UP001209701">
    <property type="component" value="Unassembled WGS sequence"/>
</dbReference>